<gene>
    <name evidence="10" type="ORF">MIND_00089700</name>
</gene>
<dbReference type="GO" id="GO:0006261">
    <property type="term" value="P:DNA-templated DNA replication"/>
    <property type="evidence" value="ECO:0007669"/>
    <property type="project" value="TreeGrafter"/>
</dbReference>
<dbReference type="PANTHER" id="PTHR19932:SF10">
    <property type="entry name" value="WD REPEAT AND HMG-BOX DNA-BINDING PROTEIN 1"/>
    <property type="match status" value="1"/>
</dbReference>
<feature type="domain" description="WDHD1/CFT4 helical bundle" evidence="8">
    <location>
        <begin position="724"/>
        <end position="818"/>
    </location>
</feature>
<dbReference type="InterPro" id="IPR001680">
    <property type="entry name" value="WD40_rpt"/>
</dbReference>
<dbReference type="InterPro" id="IPR036322">
    <property type="entry name" value="WD40_repeat_dom_sf"/>
</dbReference>
<dbReference type="OrthoDB" id="427368at2759"/>
<feature type="domain" description="WDHD1/CFT4 second beta-propeller" evidence="7">
    <location>
        <begin position="408"/>
        <end position="718"/>
    </location>
</feature>
<dbReference type="SUPFAM" id="SSF50978">
    <property type="entry name" value="WD40 repeat-like"/>
    <property type="match status" value="1"/>
</dbReference>
<keyword evidence="3" id="KW-0677">Repeat</keyword>
<protein>
    <submittedName>
        <fullName evidence="10">Chromosome segregation protein</fullName>
    </submittedName>
</protein>
<reference evidence="10" key="1">
    <citation type="submission" date="2020-05" db="EMBL/GenBank/DDBJ databases">
        <title>Mycena genomes resolve the evolution of fungal bioluminescence.</title>
        <authorList>
            <person name="Tsai I.J."/>
        </authorList>
    </citation>
    <scope>NUCLEOTIDE SEQUENCE</scope>
    <source>
        <strain evidence="10">171206Taipei</strain>
    </source>
</reference>
<dbReference type="SMART" id="SM00320">
    <property type="entry name" value="WD40"/>
    <property type="match status" value="6"/>
</dbReference>
<accession>A0A8H6WI44</accession>
<keyword evidence="4" id="KW-0539">Nucleus</keyword>
<feature type="compositionally biased region" description="Acidic residues" evidence="6">
    <location>
        <begin position="1029"/>
        <end position="1042"/>
    </location>
</feature>
<feature type="region of interest" description="Disordered" evidence="6">
    <location>
        <begin position="898"/>
        <end position="1042"/>
    </location>
</feature>
<dbReference type="Pfam" id="PF12341">
    <property type="entry name" value="Mcl1_mid"/>
    <property type="match status" value="1"/>
</dbReference>
<feature type="domain" description="WDHD1 first WD40" evidence="9">
    <location>
        <begin position="13"/>
        <end position="304"/>
    </location>
</feature>
<keyword evidence="11" id="KW-1185">Reference proteome</keyword>
<dbReference type="EMBL" id="JACAZF010000001">
    <property type="protein sequence ID" value="KAF7315738.1"/>
    <property type="molecule type" value="Genomic_DNA"/>
</dbReference>
<feature type="compositionally biased region" description="Acidic residues" evidence="6">
    <location>
        <begin position="365"/>
        <end position="374"/>
    </location>
</feature>
<feature type="repeat" description="WD" evidence="5">
    <location>
        <begin position="6"/>
        <end position="39"/>
    </location>
</feature>
<feature type="repeat" description="WD" evidence="5">
    <location>
        <begin position="131"/>
        <end position="172"/>
    </location>
</feature>
<dbReference type="InterPro" id="IPR048591">
    <property type="entry name" value="WDHD1/CFT4_hel"/>
</dbReference>
<dbReference type="GO" id="GO:0003682">
    <property type="term" value="F:chromatin binding"/>
    <property type="evidence" value="ECO:0007669"/>
    <property type="project" value="TreeGrafter"/>
</dbReference>
<dbReference type="InterPro" id="IPR022100">
    <property type="entry name" value="WDHD1/CFT4_beta-prop_2nd"/>
</dbReference>
<dbReference type="GO" id="GO:0043596">
    <property type="term" value="C:nuclear replication fork"/>
    <property type="evidence" value="ECO:0007669"/>
    <property type="project" value="TreeGrafter"/>
</dbReference>
<dbReference type="Pfam" id="PF24817">
    <property type="entry name" value="WD40_WDHD1_1st"/>
    <property type="match status" value="1"/>
</dbReference>
<dbReference type="GO" id="GO:0006281">
    <property type="term" value="P:DNA repair"/>
    <property type="evidence" value="ECO:0007669"/>
    <property type="project" value="TreeGrafter"/>
</dbReference>
<comment type="caution">
    <text evidence="10">The sequence shown here is derived from an EMBL/GenBank/DDBJ whole genome shotgun (WGS) entry which is preliminary data.</text>
</comment>
<proteinExistence type="predicted"/>
<name>A0A8H6WI44_9AGAR</name>
<dbReference type="GeneID" id="59340367"/>
<feature type="compositionally biased region" description="Basic and acidic residues" evidence="6">
    <location>
        <begin position="950"/>
        <end position="983"/>
    </location>
</feature>
<dbReference type="Pfam" id="PF20946">
    <property type="entry name" value="Ctf4_C"/>
    <property type="match status" value="1"/>
</dbReference>
<feature type="region of interest" description="Disordered" evidence="6">
    <location>
        <begin position="350"/>
        <end position="374"/>
    </location>
</feature>
<evidence type="ECO:0000313" key="11">
    <source>
        <dbReference type="Proteomes" id="UP000636479"/>
    </source>
</evidence>
<organism evidence="10 11">
    <name type="scientific">Mycena indigotica</name>
    <dbReference type="NCBI Taxonomy" id="2126181"/>
    <lineage>
        <taxon>Eukaryota</taxon>
        <taxon>Fungi</taxon>
        <taxon>Dikarya</taxon>
        <taxon>Basidiomycota</taxon>
        <taxon>Agaricomycotina</taxon>
        <taxon>Agaricomycetes</taxon>
        <taxon>Agaricomycetidae</taxon>
        <taxon>Agaricales</taxon>
        <taxon>Marasmiineae</taxon>
        <taxon>Mycenaceae</taxon>
        <taxon>Mycena</taxon>
    </lineage>
</organism>
<dbReference type="Proteomes" id="UP000636479">
    <property type="component" value="Unassembled WGS sequence"/>
</dbReference>
<dbReference type="RefSeq" id="XP_037225761.1">
    <property type="nucleotide sequence ID" value="XM_037357851.1"/>
</dbReference>
<dbReference type="PROSITE" id="PS50082">
    <property type="entry name" value="WD_REPEATS_2"/>
    <property type="match status" value="2"/>
</dbReference>
<dbReference type="GO" id="GO:0000278">
    <property type="term" value="P:mitotic cell cycle"/>
    <property type="evidence" value="ECO:0007669"/>
    <property type="project" value="TreeGrafter"/>
</dbReference>
<dbReference type="InterPro" id="IPR057646">
    <property type="entry name" value="WD40_WDHD1_1st"/>
</dbReference>
<sequence>MPDTTLKTHPGEFTCLAFSLDGTRIYTGEKENVLRAWELTKDDRGGATDIESNGGINCVAASVDCWLAASGDGVVRRYKKHETLLEGVVAAGALSARCVAVNPSSKFAAVGSDDLFLILVDLNDTLNLQKVEAHRKAMRQITWHPKEHLLTTSGCDGEIIVWDTSDKTPTKLQHLPLLPTITDTTIKEFLFDCSAVWHPSGDYFFVASRSRSVVSVRRSDWKEDRTYVNTKRSGPVTALAVSPNGAYLATSNQSKPPAIDIWDIASHKIIISHDSQTPNSGFVHRLAFSPIANLLAWVMSDGTFEILPDAIPKSHPDPIAPVVVVPVAKKLPEKAMDEVLTDFNALNDLVDDGDDTEDGPAPIDVDLEETDDEDDNENRIREMGKLSFLTCDSDSYAFVVNVTKAQPPFQPGETPLSQTKRFLTINGLGYIESTAVPALAEEQEHKFIEVKLFNESKRKSIKFRDDVGYNLGYLGERGVVFGSSSEPSQVLFKPYLEDSALSDWTYTPSSHILGITAGGFPPRGSTRNANDTDVDGFGNVVVATVDGALIFLSGTGRERRIIGLGGDVVTMVAGHEWVFVVHRAGSTTIDGFQNLSYSLINFEDFSVRQRGFLPLPKKATLKWVGITEEGAPAMFDTTGRIHVLTKFRVPHHASWARIMDTERLERKKGKDESYWPISIFGSTLLCFILKAGLFPSFGQDPYPKNPLPPPQELPIEMPFTSENRAEEKLERNAILVEIMRDGLDDELTSAEITKAEQSMDKDLVLLIQGACKLNQTARAIELAKLIHNPLFLDSVIKIAHFYKFEGLMEKIQALKSIREVEEEDRLVLAREKRRQWTRQDPLPRPLADHGYASSSAPTNAFQNFAPPPAISRPGLAPAIPVKETTRFAALMDDPAAFVPETKRKRDDLEDFSSSQDIAMPPPKQKVNPFARKNGTDAKRNPFGTKGSSNRIEKSDSFFEKVDAAEDAPKTKRGPKAKEKKEGPKQTTLFGMLSSSRKSKLSESETAVESQDSDVSMLDASSVIESQPDLPEEWEETQPIDME</sequence>
<dbReference type="PANTHER" id="PTHR19932">
    <property type="entry name" value="WD REPEAT AND HMG-BOX DNA BINDING PROTEIN"/>
    <property type="match status" value="1"/>
</dbReference>
<evidence type="ECO:0000256" key="5">
    <source>
        <dbReference type="PROSITE-ProRule" id="PRU00221"/>
    </source>
</evidence>
<evidence type="ECO:0000259" key="9">
    <source>
        <dbReference type="Pfam" id="PF24817"/>
    </source>
</evidence>
<dbReference type="InterPro" id="IPR015943">
    <property type="entry name" value="WD40/YVTN_repeat-like_dom_sf"/>
</dbReference>
<evidence type="ECO:0000256" key="6">
    <source>
        <dbReference type="SAM" id="MobiDB-lite"/>
    </source>
</evidence>
<keyword evidence="2 5" id="KW-0853">WD repeat</keyword>
<evidence type="ECO:0000256" key="3">
    <source>
        <dbReference type="ARBA" id="ARBA00022737"/>
    </source>
</evidence>
<evidence type="ECO:0000313" key="10">
    <source>
        <dbReference type="EMBL" id="KAF7315738.1"/>
    </source>
</evidence>
<dbReference type="AlphaFoldDB" id="A0A8H6WI44"/>
<evidence type="ECO:0000256" key="1">
    <source>
        <dbReference type="ARBA" id="ARBA00004123"/>
    </source>
</evidence>
<evidence type="ECO:0000259" key="7">
    <source>
        <dbReference type="Pfam" id="PF12341"/>
    </source>
</evidence>
<evidence type="ECO:0000256" key="4">
    <source>
        <dbReference type="ARBA" id="ARBA00023242"/>
    </source>
</evidence>
<dbReference type="PROSITE" id="PS50294">
    <property type="entry name" value="WD_REPEATS_REGION"/>
    <property type="match status" value="2"/>
</dbReference>
<comment type="subcellular location">
    <subcellularLocation>
        <location evidence="1">Nucleus</location>
    </subcellularLocation>
</comment>
<evidence type="ECO:0000259" key="8">
    <source>
        <dbReference type="Pfam" id="PF20946"/>
    </source>
</evidence>
<evidence type="ECO:0000256" key="2">
    <source>
        <dbReference type="ARBA" id="ARBA00022574"/>
    </source>
</evidence>
<dbReference type="Gene3D" id="2.130.10.10">
    <property type="entry name" value="YVTN repeat-like/Quinoprotein amine dehydrogenase"/>
    <property type="match status" value="2"/>
</dbReference>